<evidence type="ECO:0000313" key="3">
    <source>
        <dbReference type="Proteomes" id="UP001364472"/>
    </source>
</evidence>
<proteinExistence type="predicted"/>
<comment type="caution">
    <text evidence="2">The sequence shown here is derived from an EMBL/GenBank/DDBJ whole genome shotgun (WGS) entry which is preliminary data.</text>
</comment>
<name>A0AAW9R9L6_9GAMM</name>
<dbReference type="InterPro" id="IPR009875">
    <property type="entry name" value="PilZ_domain"/>
</dbReference>
<protein>
    <submittedName>
        <fullName evidence="2">PilZ domain-containing protein</fullName>
    </submittedName>
</protein>
<evidence type="ECO:0000259" key="1">
    <source>
        <dbReference type="Pfam" id="PF07238"/>
    </source>
</evidence>
<sequence>MSQQEYRRAKRKQVAERIDVTDTLTESVVGLIGNISESGMMLLANADTMEDALFQMSFTLADAGGNRREVSVGTHQLWSEPANQPGQFWTGFRFIDISPEDLAVLRIWIDLPGSQYV</sequence>
<accession>A0AAW9R9L6</accession>
<organism evidence="2 3">
    <name type="scientific">Denitratimonas tolerans</name>
    <dbReference type="NCBI Taxonomy" id="1338420"/>
    <lineage>
        <taxon>Bacteria</taxon>
        <taxon>Pseudomonadati</taxon>
        <taxon>Pseudomonadota</taxon>
        <taxon>Gammaproteobacteria</taxon>
        <taxon>Lysobacterales</taxon>
        <taxon>Lysobacteraceae</taxon>
        <taxon>Denitratimonas</taxon>
    </lineage>
</organism>
<evidence type="ECO:0000313" key="2">
    <source>
        <dbReference type="EMBL" id="MEJ1250537.1"/>
    </source>
</evidence>
<dbReference type="EMBL" id="JBBDHC010000022">
    <property type="protein sequence ID" value="MEJ1250537.1"/>
    <property type="molecule type" value="Genomic_DNA"/>
</dbReference>
<dbReference type="Pfam" id="PF07238">
    <property type="entry name" value="PilZ"/>
    <property type="match status" value="1"/>
</dbReference>
<dbReference type="Gene3D" id="2.40.10.220">
    <property type="entry name" value="predicted glycosyltransferase like domains"/>
    <property type="match status" value="1"/>
</dbReference>
<keyword evidence="3" id="KW-1185">Reference proteome</keyword>
<gene>
    <name evidence="2" type="ORF">WB794_12730</name>
</gene>
<dbReference type="GO" id="GO:0035438">
    <property type="term" value="F:cyclic-di-GMP binding"/>
    <property type="evidence" value="ECO:0007669"/>
    <property type="project" value="InterPro"/>
</dbReference>
<dbReference type="AlphaFoldDB" id="A0AAW9R9L6"/>
<dbReference type="RefSeq" id="WP_337336238.1">
    <property type="nucleotide sequence ID" value="NZ_JBBDHC010000022.1"/>
</dbReference>
<dbReference type="Proteomes" id="UP001364472">
    <property type="component" value="Unassembled WGS sequence"/>
</dbReference>
<reference evidence="2 3" key="1">
    <citation type="journal article" date="2016" name="Antonie Van Leeuwenhoek">
        <title>Denitratimonas tolerans gen. nov., sp. nov., a denitrifying bacterium isolated from a bioreactor for tannery wastewater treatment.</title>
        <authorList>
            <person name="Han S.I."/>
            <person name="Kim J.O."/>
            <person name="Lee Y.R."/>
            <person name="Ekpeghere K.I."/>
            <person name="Koh S.C."/>
            <person name="Whang K.S."/>
        </authorList>
    </citation>
    <scope>NUCLEOTIDE SEQUENCE [LARGE SCALE GENOMIC DNA]</scope>
    <source>
        <strain evidence="2 3">KACC 17565</strain>
    </source>
</reference>
<feature type="domain" description="PilZ" evidence="1">
    <location>
        <begin position="7"/>
        <end position="106"/>
    </location>
</feature>